<evidence type="ECO:0000256" key="2">
    <source>
        <dbReference type="ARBA" id="ARBA00022771"/>
    </source>
</evidence>
<dbReference type="GeneID" id="117349001"/>
<evidence type="ECO:0000256" key="1">
    <source>
        <dbReference type="ARBA" id="ARBA00022723"/>
    </source>
</evidence>
<evidence type="ECO:0000313" key="6">
    <source>
        <dbReference type="RefSeq" id="XP_033777709.1"/>
    </source>
</evidence>
<dbReference type="PROSITE" id="PS01360">
    <property type="entry name" value="ZF_MYND_1"/>
    <property type="match status" value="1"/>
</dbReference>
<dbReference type="InterPro" id="IPR002893">
    <property type="entry name" value="Znf_MYND"/>
</dbReference>
<dbReference type="AlphaFoldDB" id="A0A6P8P2C0"/>
<organism evidence="5 6">
    <name type="scientific">Geotrypetes seraphini</name>
    <name type="common">Gaboon caecilian</name>
    <name type="synonym">Caecilia seraphini</name>
    <dbReference type="NCBI Taxonomy" id="260995"/>
    <lineage>
        <taxon>Eukaryota</taxon>
        <taxon>Metazoa</taxon>
        <taxon>Chordata</taxon>
        <taxon>Craniata</taxon>
        <taxon>Vertebrata</taxon>
        <taxon>Euteleostomi</taxon>
        <taxon>Amphibia</taxon>
        <taxon>Gymnophiona</taxon>
        <taxon>Geotrypetes</taxon>
    </lineage>
</organism>
<feature type="domain" description="MYND-type" evidence="4">
    <location>
        <begin position="16"/>
        <end position="53"/>
    </location>
</feature>
<name>A0A6P8P2C0_GEOSA</name>
<dbReference type="GO" id="GO:0008270">
    <property type="term" value="F:zinc ion binding"/>
    <property type="evidence" value="ECO:0007669"/>
    <property type="project" value="UniProtKB-KW"/>
</dbReference>
<evidence type="ECO:0000259" key="4">
    <source>
        <dbReference type="PROSITE" id="PS01360"/>
    </source>
</evidence>
<dbReference type="Gene3D" id="1.25.40.10">
    <property type="entry name" value="Tetratricopeptide repeat domain"/>
    <property type="match status" value="1"/>
</dbReference>
<dbReference type="SUPFAM" id="SSF144232">
    <property type="entry name" value="HIT/MYND zinc finger-like"/>
    <property type="match status" value="1"/>
</dbReference>
<dbReference type="PANTHER" id="PTHR46533:SF1">
    <property type="entry name" value="ZINC FINGER MYND DOMAIN-CONTAINING PROTEIN 12"/>
    <property type="match status" value="1"/>
</dbReference>
<accession>A0A6P8P2C0</accession>
<protein>
    <submittedName>
        <fullName evidence="6">Zinc finger MYND domain-containing protein 12 isoform X2</fullName>
    </submittedName>
</protein>
<keyword evidence="1" id="KW-0479">Metal-binding</keyword>
<dbReference type="InterPro" id="IPR053248">
    <property type="entry name" value="Zinc_finger_MYND_domain"/>
</dbReference>
<dbReference type="InterPro" id="IPR011990">
    <property type="entry name" value="TPR-like_helical_dom_sf"/>
</dbReference>
<reference evidence="6" key="1">
    <citation type="submission" date="2025-08" db="UniProtKB">
        <authorList>
            <consortium name="RefSeq"/>
        </authorList>
    </citation>
    <scope>IDENTIFICATION</scope>
</reference>
<sequence>MEVYPLAQPKWLKLRCELCGNTAYLKCPDCKVTYYCDIDHMQSDLISIHGKICPLLSSLRTPFPFFLTDTQRQQYAEQMMQRKKHLVDITYQEAQKFLCEGLGDLAQAQEYLAQAQWTVLKSSDCGSNIHHKLHRNLGRLYAAEGNLQESLYHFANDVYYASEAFGTDDIRVTGGYFQMANVFFCLNKRDIADSLYIEVTNIWNDHLCKLAKMQLQPAKDTCQLHTVTEETVKEAFDVAQKNEGCQILNAILNFREQAIKQDPIKMMKVLDTLTLFHFVCTDFKKAREFGKRILRLNKQFPDQELPEILPSLLEWIELKLLASK</sequence>
<keyword evidence="5" id="KW-1185">Reference proteome</keyword>
<gene>
    <name evidence="6" type="primary">ZMYND12</name>
</gene>
<keyword evidence="2" id="KW-0863">Zinc-finger</keyword>
<keyword evidence="3" id="KW-0862">Zinc</keyword>
<dbReference type="Gene3D" id="6.10.140.2220">
    <property type="match status" value="1"/>
</dbReference>
<dbReference type="PANTHER" id="PTHR46533">
    <property type="entry name" value="ZINC FINGER MYND DOMAIN-CONTAINING PROTEIN 12"/>
    <property type="match status" value="1"/>
</dbReference>
<dbReference type="CTD" id="84217"/>
<dbReference type="Pfam" id="PF01753">
    <property type="entry name" value="zf-MYND"/>
    <property type="match status" value="1"/>
</dbReference>
<dbReference type="RefSeq" id="XP_033777709.1">
    <property type="nucleotide sequence ID" value="XM_033921818.1"/>
</dbReference>
<proteinExistence type="predicted"/>
<dbReference type="Proteomes" id="UP000515159">
    <property type="component" value="Chromosome 15"/>
</dbReference>
<evidence type="ECO:0000256" key="3">
    <source>
        <dbReference type="ARBA" id="ARBA00022833"/>
    </source>
</evidence>
<dbReference type="SUPFAM" id="SSF48452">
    <property type="entry name" value="TPR-like"/>
    <property type="match status" value="1"/>
</dbReference>
<evidence type="ECO:0000313" key="5">
    <source>
        <dbReference type="Proteomes" id="UP000515159"/>
    </source>
</evidence>